<dbReference type="PANTHER" id="PTHR12847">
    <property type="entry name" value="ATP-BINDING CASSETTE ABC TRANSPORTER-RELATED"/>
    <property type="match status" value="1"/>
</dbReference>
<feature type="region of interest" description="Disordered" evidence="5">
    <location>
        <begin position="239"/>
        <end position="291"/>
    </location>
</feature>
<feature type="compositionally biased region" description="Polar residues" evidence="5">
    <location>
        <begin position="201"/>
        <end position="222"/>
    </location>
</feature>
<feature type="compositionally biased region" description="Polar residues" evidence="5">
    <location>
        <begin position="244"/>
        <end position="254"/>
    </location>
</feature>
<dbReference type="OMA" id="LTTNRGH"/>
<evidence type="ECO:0000256" key="5">
    <source>
        <dbReference type="SAM" id="MobiDB-lite"/>
    </source>
</evidence>
<dbReference type="CDD" id="cd13228">
    <property type="entry name" value="PHear_NECAP"/>
    <property type="match status" value="1"/>
</dbReference>
<dbReference type="InterPro" id="IPR012466">
    <property type="entry name" value="NECAP_PHear"/>
</dbReference>
<keyword evidence="2" id="KW-0813">Transport</keyword>
<dbReference type="GO" id="GO:0006897">
    <property type="term" value="P:endocytosis"/>
    <property type="evidence" value="ECO:0007669"/>
    <property type="project" value="UniProtKB-KW"/>
</dbReference>
<dbReference type="OrthoDB" id="10265489at2759"/>
<dbReference type="KEGG" id="tut:107368710"/>
<dbReference type="SUPFAM" id="SSF50729">
    <property type="entry name" value="PH domain-like"/>
    <property type="match status" value="1"/>
</dbReference>
<feature type="compositionally biased region" description="Polar residues" evidence="5">
    <location>
        <begin position="268"/>
        <end position="291"/>
    </location>
</feature>
<keyword evidence="3" id="KW-0254">Endocytosis</keyword>
<dbReference type="HOGENOM" id="CLU_069884_1_1_1"/>
<gene>
    <name evidence="7" type="primary">107368710</name>
</gene>
<dbReference type="EMBL" id="CAEY01000737">
    <property type="status" value="NOT_ANNOTATED_CDS"/>
    <property type="molecule type" value="Genomic_DNA"/>
</dbReference>
<dbReference type="GO" id="GO:0030125">
    <property type="term" value="C:clathrin vesicle coat"/>
    <property type="evidence" value="ECO:0007669"/>
    <property type="project" value="TreeGrafter"/>
</dbReference>
<reference evidence="8" key="1">
    <citation type="submission" date="2011-08" db="EMBL/GenBank/DDBJ databases">
        <authorList>
            <person name="Rombauts S."/>
        </authorList>
    </citation>
    <scope>NUCLEOTIDE SEQUENCE</scope>
    <source>
        <strain evidence="8">London</strain>
    </source>
</reference>
<name>T1KZ98_TETUR</name>
<dbReference type="AlphaFoldDB" id="T1KZ98"/>
<evidence type="ECO:0000259" key="6">
    <source>
        <dbReference type="Pfam" id="PF07933"/>
    </source>
</evidence>
<dbReference type="FunFam" id="2.30.29.30:FF:000064">
    <property type="entry name" value="Adaptin ear-binding coat-associated protein 1"/>
    <property type="match status" value="1"/>
</dbReference>
<comment type="similarity">
    <text evidence="1">Belongs to the NECAP family.</text>
</comment>
<proteinExistence type="inferred from homology"/>
<dbReference type="GO" id="GO:0015031">
    <property type="term" value="P:protein transport"/>
    <property type="evidence" value="ECO:0007669"/>
    <property type="project" value="UniProtKB-KW"/>
</dbReference>
<evidence type="ECO:0000256" key="3">
    <source>
        <dbReference type="ARBA" id="ARBA00022583"/>
    </source>
</evidence>
<keyword evidence="8" id="KW-1185">Reference proteome</keyword>
<keyword evidence="4" id="KW-0653">Protein transport</keyword>
<dbReference type="STRING" id="32264.T1KZ98"/>
<dbReference type="eggNOG" id="KOG2500">
    <property type="taxonomic scope" value="Eukaryota"/>
</dbReference>
<evidence type="ECO:0000313" key="7">
    <source>
        <dbReference type="EnsemblMetazoa" id="tetur28g00850.1"/>
    </source>
</evidence>
<feature type="compositionally biased region" description="Pro residues" evidence="5">
    <location>
        <begin position="185"/>
        <end position="199"/>
    </location>
</feature>
<evidence type="ECO:0000256" key="2">
    <source>
        <dbReference type="ARBA" id="ARBA00022448"/>
    </source>
</evidence>
<dbReference type="InterPro" id="IPR011993">
    <property type="entry name" value="PH-like_dom_sf"/>
</dbReference>
<dbReference type="Pfam" id="PF07933">
    <property type="entry name" value="DUF1681"/>
    <property type="match status" value="1"/>
</dbReference>
<evidence type="ECO:0000313" key="8">
    <source>
        <dbReference type="Proteomes" id="UP000015104"/>
    </source>
</evidence>
<dbReference type="Gene3D" id="2.30.29.30">
    <property type="entry name" value="Pleckstrin-homology domain (PH domain)/Phosphotyrosine-binding domain (PTB)"/>
    <property type="match status" value="1"/>
</dbReference>
<accession>T1KZ98</accession>
<evidence type="ECO:0000256" key="4">
    <source>
        <dbReference type="ARBA" id="ARBA00022927"/>
    </source>
</evidence>
<organism evidence="7 8">
    <name type="scientific">Tetranychus urticae</name>
    <name type="common">Two-spotted spider mite</name>
    <dbReference type="NCBI Taxonomy" id="32264"/>
    <lineage>
        <taxon>Eukaryota</taxon>
        <taxon>Metazoa</taxon>
        <taxon>Ecdysozoa</taxon>
        <taxon>Arthropoda</taxon>
        <taxon>Chelicerata</taxon>
        <taxon>Arachnida</taxon>
        <taxon>Acari</taxon>
        <taxon>Acariformes</taxon>
        <taxon>Trombidiformes</taxon>
        <taxon>Prostigmata</taxon>
        <taxon>Eleutherengona</taxon>
        <taxon>Raphignathae</taxon>
        <taxon>Tetranychoidea</taxon>
        <taxon>Tetranychidae</taxon>
        <taxon>Tetranychus</taxon>
    </lineage>
</organism>
<dbReference type="EnsemblMetazoa" id="tetur28g00850.1">
    <property type="protein sequence ID" value="tetur28g00850.1"/>
    <property type="gene ID" value="tetur28g00850"/>
</dbReference>
<sequence length="291" mass="31972">MANEEYERILLVKNEIFIFKIPPRTTNRAVRASDWKLDAPDWTCRMKLVAKGDTCLLKIEDKASGQLFAKCPIDAYPGVAVEPVSDSSRYFVIRVQDDNGRSAFIGMGFADRGDSFDFNVSLQDHFKLAEKRIKLEQEDAAADSQPKLDLKFKEGETIKVNLNISKKHGAGNKLKNKVSGGPIGILPPPPGAIKIPGPPGNSTSNTGSIKATSNESSDFLQTSSKEDNDLLDDFESLSLSRSSQPVQQDITKIFDSNKSDNDLWADFSDSSTTTNSVGADNNQQQSNWASF</sequence>
<feature type="region of interest" description="Disordered" evidence="5">
    <location>
        <begin position="171"/>
        <end position="222"/>
    </location>
</feature>
<reference evidence="7" key="2">
    <citation type="submission" date="2015-06" db="UniProtKB">
        <authorList>
            <consortium name="EnsemblMetazoa"/>
        </authorList>
    </citation>
    <scope>IDENTIFICATION</scope>
</reference>
<feature type="domain" description="NECAP PHear" evidence="6">
    <location>
        <begin position="6"/>
        <end position="163"/>
    </location>
</feature>
<dbReference type="Proteomes" id="UP000015104">
    <property type="component" value="Unassembled WGS sequence"/>
</dbReference>
<protein>
    <recommendedName>
        <fullName evidence="6">NECAP PHear domain-containing protein</fullName>
    </recommendedName>
</protein>
<evidence type="ECO:0000256" key="1">
    <source>
        <dbReference type="ARBA" id="ARBA00007736"/>
    </source>
</evidence>
<dbReference type="PANTHER" id="PTHR12847:SF9">
    <property type="entry name" value="NECAP-LIKE PROTEIN CG9132"/>
    <property type="match status" value="1"/>
</dbReference>